<organism evidence="4">
    <name type="scientific">marine sediment metagenome</name>
    <dbReference type="NCBI Taxonomy" id="412755"/>
    <lineage>
        <taxon>unclassified sequences</taxon>
        <taxon>metagenomes</taxon>
        <taxon>ecological metagenomes</taxon>
    </lineage>
</organism>
<feature type="transmembrane region" description="Helical" evidence="3">
    <location>
        <begin position="386"/>
        <end position="409"/>
    </location>
</feature>
<dbReference type="PANTHER" id="PTHR43630:SF1">
    <property type="entry name" value="POLY-BETA-1,6-N-ACETYL-D-GLUCOSAMINE SYNTHASE"/>
    <property type="match status" value="1"/>
</dbReference>
<evidence type="ECO:0000256" key="1">
    <source>
        <dbReference type="ARBA" id="ARBA00022676"/>
    </source>
</evidence>
<keyword evidence="3" id="KW-0812">Transmembrane</keyword>
<keyword evidence="3" id="KW-0472">Membrane</keyword>
<evidence type="ECO:0008006" key="5">
    <source>
        <dbReference type="Google" id="ProtNLM"/>
    </source>
</evidence>
<dbReference type="AlphaFoldDB" id="A0A0F9T492"/>
<dbReference type="PANTHER" id="PTHR43630">
    <property type="entry name" value="POLY-BETA-1,6-N-ACETYL-D-GLUCOSAMINE SYNTHASE"/>
    <property type="match status" value="1"/>
</dbReference>
<evidence type="ECO:0000313" key="4">
    <source>
        <dbReference type="EMBL" id="KKN74014.1"/>
    </source>
</evidence>
<dbReference type="EMBL" id="LAZR01000333">
    <property type="protein sequence ID" value="KKN74014.1"/>
    <property type="molecule type" value="Genomic_DNA"/>
</dbReference>
<dbReference type="GO" id="GO:0016757">
    <property type="term" value="F:glycosyltransferase activity"/>
    <property type="evidence" value="ECO:0007669"/>
    <property type="project" value="UniProtKB-KW"/>
</dbReference>
<keyword evidence="1" id="KW-0328">Glycosyltransferase</keyword>
<reference evidence="4" key="1">
    <citation type="journal article" date="2015" name="Nature">
        <title>Complex archaea that bridge the gap between prokaryotes and eukaryotes.</title>
        <authorList>
            <person name="Spang A."/>
            <person name="Saw J.H."/>
            <person name="Jorgensen S.L."/>
            <person name="Zaremba-Niedzwiedzka K."/>
            <person name="Martijn J."/>
            <person name="Lind A.E."/>
            <person name="van Eijk R."/>
            <person name="Schleper C."/>
            <person name="Guy L."/>
            <person name="Ettema T.J."/>
        </authorList>
    </citation>
    <scope>NUCLEOTIDE SEQUENCE</scope>
</reference>
<sequence length="477" mass="52492">MPPSSVLPPSSLVSRLAPFWKQARRSGSCLAFGLLLLALFTAPGTTVAILHPLAGVLFAACLTIRLAAAISRQSPSADAHASSRSDEPPPLYSVLVALYHEAAVVDRLVRALSKLDWPVSRIEIKLICEGDDAATIRAVERAIAGHPQFEVVVIPACEPRTKPKALNYALPLTAGEFLVLYDAEDEPDPGQLREAFGRFRQGPANLVCLQAPLVVRNGANNWLAGIFALEYAALFRRLLPWLSGHGFPVPLGGTSNHFVRSRLIEIGGWDSHNVTEDADLGMRFYRAGYRVETLSSPTMEDAPERWAVWHRQRTRWTKGWAQTWLVHMRQPGILRRQIGLRNFVVFQLLFVGMLASALAHPVFLALAILSLASFATNGLSSAYQGLVFALDLFNAVGGYAAFIALSIGALDARERGVLVKYYPLLYLYWLLIAVAALRALGQLVSAPHQWEKTPHDIRSRADPGDARYRLEPHFGED</sequence>
<comment type="caution">
    <text evidence="4">The sequence shown here is derived from an EMBL/GenBank/DDBJ whole genome shotgun (WGS) entry which is preliminary data.</text>
</comment>
<feature type="transmembrane region" description="Helical" evidence="3">
    <location>
        <begin position="344"/>
        <end position="374"/>
    </location>
</feature>
<keyword evidence="2" id="KW-0808">Transferase</keyword>
<dbReference type="InterPro" id="IPR029044">
    <property type="entry name" value="Nucleotide-diphossugar_trans"/>
</dbReference>
<dbReference type="Pfam" id="PF13641">
    <property type="entry name" value="Glyco_tranf_2_3"/>
    <property type="match status" value="1"/>
</dbReference>
<dbReference type="SUPFAM" id="SSF53448">
    <property type="entry name" value="Nucleotide-diphospho-sugar transferases"/>
    <property type="match status" value="1"/>
</dbReference>
<gene>
    <name evidence="4" type="ORF">LCGC14_0394670</name>
</gene>
<evidence type="ECO:0000256" key="3">
    <source>
        <dbReference type="SAM" id="Phobius"/>
    </source>
</evidence>
<name>A0A0F9T492_9ZZZZ</name>
<dbReference type="Gene3D" id="3.90.550.10">
    <property type="entry name" value="Spore Coat Polysaccharide Biosynthesis Protein SpsA, Chain A"/>
    <property type="match status" value="1"/>
</dbReference>
<proteinExistence type="predicted"/>
<accession>A0A0F9T492</accession>
<keyword evidence="3" id="KW-1133">Transmembrane helix</keyword>
<evidence type="ECO:0000256" key="2">
    <source>
        <dbReference type="ARBA" id="ARBA00022679"/>
    </source>
</evidence>
<feature type="transmembrane region" description="Helical" evidence="3">
    <location>
        <begin position="421"/>
        <end position="440"/>
    </location>
</feature>
<protein>
    <recommendedName>
        <fullName evidence="5">Glycosyltransferase 2-like domain-containing protein</fullName>
    </recommendedName>
</protein>